<keyword evidence="4" id="KW-1185">Reference proteome</keyword>
<keyword evidence="2" id="KW-0732">Signal</keyword>
<accession>A0A1I5KWK4</accession>
<dbReference type="OrthoDB" id="7428913at2"/>
<feature type="signal peptide" evidence="2">
    <location>
        <begin position="1"/>
        <end position="18"/>
    </location>
</feature>
<evidence type="ECO:0000256" key="2">
    <source>
        <dbReference type="SAM" id="SignalP"/>
    </source>
</evidence>
<protein>
    <submittedName>
        <fullName evidence="3">Uncharacterized protein</fullName>
    </submittedName>
</protein>
<evidence type="ECO:0000313" key="4">
    <source>
        <dbReference type="Proteomes" id="UP000199331"/>
    </source>
</evidence>
<dbReference type="Proteomes" id="UP000199331">
    <property type="component" value="Unassembled WGS sequence"/>
</dbReference>
<keyword evidence="1" id="KW-0175">Coiled coil</keyword>
<dbReference type="STRING" id="604088.SAMN04488060_0564"/>
<reference evidence="4" key="1">
    <citation type="submission" date="2016-10" db="EMBL/GenBank/DDBJ databases">
        <authorList>
            <person name="Varghese N."/>
            <person name="Submissions S."/>
        </authorList>
    </citation>
    <scope>NUCLEOTIDE SEQUENCE [LARGE SCALE GENOMIC DNA]</scope>
    <source>
        <strain evidence="4">CGMCC 1.7715</strain>
    </source>
</reference>
<dbReference type="PROSITE" id="PS51257">
    <property type="entry name" value="PROKAR_LIPOPROTEIN"/>
    <property type="match status" value="1"/>
</dbReference>
<evidence type="ECO:0000313" key="3">
    <source>
        <dbReference type="EMBL" id="SFO89258.1"/>
    </source>
</evidence>
<feature type="chain" id="PRO_5011630545" evidence="2">
    <location>
        <begin position="19"/>
        <end position="109"/>
    </location>
</feature>
<feature type="coiled-coil region" evidence="1">
    <location>
        <begin position="56"/>
        <end position="83"/>
    </location>
</feature>
<gene>
    <name evidence="3" type="ORF">SAMN04488060_0564</name>
</gene>
<dbReference type="RefSeq" id="WP_090477091.1">
    <property type="nucleotide sequence ID" value="NZ_FOWZ01000001.1"/>
</dbReference>
<sequence length="109" mass="12215">MRRPATLALIFAAFSVSGCVSTLVDVATAPVKVVSKGVDLATTSQSEADEKRGREIRRREERLANLEREYEKQLDECEEGNRRACSEARDTYAEMQQILPTIPVEPDED</sequence>
<proteinExistence type="predicted"/>
<name>A0A1I5KWK4_9SPHN</name>
<dbReference type="AlphaFoldDB" id="A0A1I5KWK4"/>
<evidence type="ECO:0000256" key="1">
    <source>
        <dbReference type="SAM" id="Coils"/>
    </source>
</evidence>
<dbReference type="EMBL" id="FOWZ01000001">
    <property type="protein sequence ID" value="SFO89258.1"/>
    <property type="molecule type" value="Genomic_DNA"/>
</dbReference>
<organism evidence="3 4">
    <name type="scientific">Qipengyuania nanhaisediminis</name>
    <dbReference type="NCBI Taxonomy" id="604088"/>
    <lineage>
        <taxon>Bacteria</taxon>
        <taxon>Pseudomonadati</taxon>
        <taxon>Pseudomonadota</taxon>
        <taxon>Alphaproteobacteria</taxon>
        <taxon>Sphingomonadales</taxon>
        <taxon>Erythrobacteraceae</taxon>
        <taxon>Qipengyuania</taxon>
    </lineage>
</organism>